<organism evidence="2 3">
    <name type="scientific">Pseudonocardia aurantiaca</name>
    <dbReference type="NCBI Taxonomy" id="75290"/>
    <lineage>
        <taxon>Bacteria</taxon>
        <taxon>Bacillati</taxon>
        <taxon>Actinomycetota</taxon>
        <taxon>Actinomycetes</taxon>
        <taxon>Pseudonocardiales</taxon>
        <taxon>Pseudonocardiaceae</taxon>
        <taxon>Pseudonocardia</taxon>
    </lineage>
</organism>
<reference evidence="3" key="1">
    <citation type="journal article" date="2019" name="Int. J. Syst. Evol. Microbiol.">
        <title>The Global Catalogue of Microorganisms (GCM) 10K type strain sequencing project: providing services to taxonomists for standard genome sequencing and annotation.</title>
        <authorList>
            <consortium name="The Broad Institute Genomics Platform"/>
            <consortium name="The Broad Institute Genome Sequencing Center for Infectious Disease"/>
            <person name="Wu L."/>
            <person name="Ma J."/>
        </authorList>
    </citation>
    <scope>NUCLEOTIDE SEQUENCE [LARGE SCALE GENOMIC DNA]</scope>
    <source>
        <strain evidence="3">JCM 12165</strain>
    </source>
</reference>
<name>A0ABW4FJ89_9PSEU</name>
<dbReference type="InterPro" id="IPR051604">
    <property type="entry name" value="Ergot_Alk_Oxidoreductase"/>
</dbReference>
<gene>
    <name evidence="2" type="ORF">ACFSCY_13060</name>
</gene>
<dbReference type="PANTHER" id="PTHR43162:SF1">
    <property type="entry name" value="PRESTALK A DIFFERENTIATION PROTEIN A"/>
    <property type="match status" value="1"/>
</dbReference>
<proteinExistence type="predicted"/>
<protein>
    <submittedName>
        <fullName evidence="2">NAD(P)H-binding protein</fullName>
    </submittedName>
</protein>
<comment type="caution">
    <text evidence="2">The sequence shown here is derived from an EMBL/GenBank/DDBJ whole genome shotgun (WGS) entry which is preliminary data.</text>
</comment>
<feature type="domain" description="NAD(P)-binding" evidence="1">
    <location>
        <begin position="6"/>
        <end position="165"/>
    </location>
</feature>
<dbReference type="InterPro" id="IPR036291">
    <property type="entry name" value="NAD(P)-bd_dom_sf"/>
</dbReference>
<dbReference type="SUPFAM" id="SSF51735">
    <property type="entry name" value="NAD(P)-binding Rossmann-fold domains"/>
    <property type="match status" value="1"/>
</dbReference>
<evidence type="ECO:0000259" key="1">
    <source>
        <dbReference type="Pfam" id="PF13460"/>
    </source>
</evidence>
<dbReference type="RefSeq" id="WP_343987476.1">
    <property type="nucleotide sequence ID" value="NZ_BAAAJG010000029.1"/>
</dbReference>
<keyword evidence="3" id="KW-1185">Reference proteome</keyword>
<dbReference type="Gene3D" id="3.90.25.10">
    <property type="entry name" value="UDP-galactose 4-epimerase, domain 1"/>
    <property type="match status" value="1"/>
</dbReference>
<dbReference type="InterPro" id="IPR016040">
    <property type="entry name" value="NAD(P)-bd_dom"/>
</dbReference>
<evidence type="ECO:0000313" key="3">
    <source>
        <dbReference type="Proteomes" id="UP001597145"/>
    </source>
</evidence>
<accession>A0ABW4FJ89</accession>
<dbReference type="Proteomes" id="UP001597145">
    <property type="component" value="Unassembled WGS sequence"/>
</dbReference>
<dbReference type="Pfam" id="PF13460">
    <property type="entry name" value="NAD_binding_10"/>
    <property type="match status" value="1"/>
</dbReference>
<dbReference type="EMBL" id="JBHUCP010000008">
    <property type="protein sequence ID" value="MFD1530374.1"/>
    <property type="molecule type" value="Genomic_DNA"/>
</dbReference>
<dbReference type="PANTHER" id="PTHR43162">
    <property type="match status" value="1"/>
</dbReference>
<evidence type="ECO:0000313" key="2">
    <source>
        <dbReference type="EMBL" id="MFD1530374.1"/>
    </source>
</evidence>
<sequence>MILVTGATGNIGRLVVDHLLRAGATDVRALTTNPEKAKLPPEVEVVEGYLGRVETLPAALEGVERMYLAPLESTVREVVALAAKAGVRHIVDVAGSKDSWWGSVEVAVEESGVPWTHLEPGEFMDNYLMWAEQVRTSGTVRDGYPDAAVAAIDLDDIAAVAAVALLEDGHQGKAYPLTGPESLTRAEMVRLIGEALGREVPYVELAHADAVEALRPSMGEFAETYVDGMAQLTKHPQQAVPAIAELTGKPGTTFAQWAARNVAAFRPTS</sequence>
<dbReference type="Gene3D" id="3.40.50.720">
    <property type="entry name" value="NAD(P)-binding Rossmann-like Domain"/>
    <property type="match status" value="1"/>
</dbReference>